<feature type="compositionally biased region" description="Basic and acidic residues" evidence="1">
    <location>
        <begin position="128"/>
        <end position="138"/>
    </location>
</feature>
<evidence type="ECO:0000313" key="3">
    <source>
        <dbReference type="WBParaSite" id="PSAMB.scaffold3067size33307.g20310.t1"/>
    </source>
</evidence>
<organism evidence="2 3">
    <name type="scientific">Plectus sambesii</name>
    <dbReference type="NCBI Taxonomy" id="2011161"/>
    <lineage>
        <taxon>Eukaryota</taxon>
        <taxon>Metazoa</taxon>
        <taxon>Ecdysozoa</taxon>
        <taxon>Nematoda</taxon>
        <taxon>Chromadorea</taxon>
        <taxon>Plectida</taxon>
        <taxon>Plectina</taxon>
        <taxon>Plectoidea</taxon>
        <taxon>Plectidae</taxon>
        <taxon>Plectus</taxon>
    </lineage>
</organism>
<feature type="region of interest" description="Disordered" evidence="1">
    <location>
        <begin position="19"/>
        <end position="62"/>
    </location>
</feature>
<reference evidence="3" key="1">
    <citation type="submission" date="2022-11" db="UniProtKB">
        <authorList>
            <consortium name="WormBaseParasite"/>
        </authorList>
    </citation>
    <scope>IDENTIFICATION</scope>
</reference>
<name>A0A914W4Z4_9BILA</name>
<accession>A0A914W4Z4</accession>
<dbReference type="AlphaFoldDB" id="A0A914W4Z4"/>
<evidence type="ECO:0000313" key="2">
    <source>
        <dbReference type="Proteomes" id="UP000887566"/>
    </source>
</evidence>
<sequence>MTDGRARISCSKWRRNKFKTPGARTTTARRTSRPITAVGSGRHSRFATAAQKKPQPTGRSSGQTFDASVVVVVVDLTNSSTMIRLVEGNRLRTTACTAYRMRPATTTMTMATDRRGTGRRRLADQAPDSDHLPSRENKVAWQGTQEKLAPVNDGPISRRKNPLASCSPRTRTM</sequence>
<dbReference type="Proteomes" id="UP000887566">
    <property type="component" value="Unplaced"/>
</dbReference>
<protein>
    <submittedName>
        <fullName evidence="3">Uncharacterized protein</fullName>
    </submittedName>
</protein>
<feature type="region of interest" description="Disordered" evidence="1">
    <location>
        <begin position="114"/>
        <end position="173"/>
    </location>
</feature>
<proteinExistence type="predicted"/>
<dbReference type="WBParaSite" id="PSAMB.scaffold3067size33307.g20310.t1">
    <property type="protein sequence ID" value="PSAMB.scaffold3067size33307.g20310.t1"/>
    <property type="gene ID" value="PSAMB.scaffold3067size33307.g20310"/>
</dbReference>
<keyword evidence="2" id="KW-1185">Reference proteome</keyword>
<evidence type="ECO:0000256" key="1">
    <source>
        <dbReference type="SAM" id="MobiDB-lite"/>
    </source>
</evidence>
<feature type="compositionally biased region" description="Low complexity" evidence="1">
    <location>
        <begin position="20"/>
        <end position="37"/>
    </location>
</feature>